<proteinExistence type="predicted"/>
<feature type="compositionally biased region" description="Basic and acidic residues" evidence="1">
    <location>
        <begin position="12"/>
        <end position="27"/>
    </location>
</feature>
<dbReference type="Gene3D" id="3.90.228.10">
    <property type="match status" value="1"/>
</dbReference>
<evidence type="ECO:0000256" key="1">
    <source>
        <dbReference type="SAM" id="MobiDB-lite"/>
    </source>
</evidence>
<sequence>MPDCHDDDEFEERLPEDHNEDAASSRSRFIDHASQAAQLLNNLLEQYLPLGIISSCSQVRWQFDLEDVIAQVCRESDGISVYASSAVVPRRHLDPLRQELRVLLVQALSADTWNTLSFGIFLLQTAETAAGHLQAWREHERAARKLKAPNGWDSGAVSSWQDFVLGQPIAKIISNIPDELRVIHVEPVFRADLVKRFLRRRQVVEGELMKCSYEQLRKCINRQDVREGKVEDTLEGIAEYLSAPRVTFHGAPKSVMASIVRYGFILPGERIGKDMNAAKLEVRCGASYGVGIYSSPSLDYACMYAGAHGRGSNDAYRSPSFRVVVCATIMGRPLQVNREQAYRSEGVFREGAHSHVSPNGLEYIVFDKAQIVPCYVLHLDLGAERARAHFDAMRRNPTQLLSKTKAKARGQTKFAPTDDCPAAVVAKKAALKAAATKWFPYGFGSATGTNFVIEDIAPVDDDEEDYGDFQAMRVEQELEVQQKMERSADEKVSWFDEYQTARETWGSVKIGDDI</sequence>
<name>A0A9Q9AZE3_9PEZI</name>
<reference evidence="2" key="1">
    <citation type="submission" date="2022-06" db="EMBL/GenBank/DDBJ databases">
        <title>Complete genome sequences of two strains of the flax pathogen Septoria linicola.</title>
        <authorList>
            <person name="Lapalu N."/>
            <person name="Simon A."/>
            <person name="Demenou B."/>
            <person name="Paumier D."/>
            <person name="Guillot M.-P."/>
            <person name="Gout L."/>
            <person name="Valade R."/>
        </authorList>
    </citation>
    <scope>NUCLEOTIDE SEQUENCE</scope>
    <source>
        <strain evidence="2">SE15195</strain>
    </source>
</reference>
<protein>
    <recommendedName>
        <fullName evidence="4">PARP catalytic domain-containing protein</fullName>
    </recommendedName>
</protein>
<keyword evidence="3" id="KW-1185">Reference proteome</keyword>
<dbReference type="AlphaFoldDB" id="A0A9Q9AZE3"/>
<dbReference type="Proteomes" id="UP001056384">
    <property type="component" value="Chromosome 10"/>
</dbReference>
<gene>
    <name evidence="2" type="ORF">Slin15195_G115080</name>
</gene>
<dbReference type="EMBL" id="CP099427">
    <property type="protein sequence ID" value="USW58189.1"/>
    <property type="molecule type" value="Genomic_DNA"/>
</dbReference>
<dbReference type="SUPFAM" id="SSF56399">
    <property type="entry name" value="ADP-ribosylation"/>
    <property type="match status" value="1"/>
</dbReference>
<accession>A0A9Q9AZE3</accession>
<evidence type="ECO:0000313" key="3">
    <source>
        <dbReference type="Proteomes" id="UP001056384"/>
    </source>
</evidence>
<organism evidence="2 3">
    <name type="scientific">Septoria linicola</name>
    <dbReference type="NCBI Taxonomy" id="215465"/>
    <lineage>
        <taxon>Eukaryota</taxon>
        <taxon>Fungi</taxon>
        <taxon>Dikarya</taxon>
        <taxon>Ascomycota</taxon>
        <taxon>Pezizomycotina</taxon>
        <taxon>Dothideomycetes</taxon>
        <taxon>Dothideomycetidae</taxon>
        <taxon>Mycosphaerellales</taxon>
        <taxon>Mycosphaerellaceae</taxon>
        <taxon>Septoria</taxon>
    </lineage>
</organism>
<evidence type="ECO:0008006" key="4">
    <source>
        <dbReference type="Google" id="ProtNLM"/>
    </source>
</evidence>
<feature type="compositionally biased region" description="Acidic residues" evidence="1">
    <location>
        <begin position="1"/>
        <end position="11"/>
    </location>
</feature>
<evidence type="ECO:0000313" key="2">
    <source>
        <dbReference type="EMBL" id="USW58189.1"/>
    </source>
</evidence>
<feature type="region of interest" description="Disordered" evidence="1">
    <location>
        <begin position="1"/>
        <end position="27"/>
    </location>
</feature>